<keyword evidence="6" id="KW-0812">Transmembrane</keyword>
<evidence type="ECO:0000256" key="1">
    <source>
        <dbReference type="ARBA" id="ARBA00004571"/>
    </source>
</evidence>
<keyword evidence="12" id="KW-0564">Palmitate</keyword>
<evidence type="ECO:0000313" key="20">
    <source>
        <dbReference type="EMBL" id="PAS91950.1"/>
    </source>
</evidence>
<evidence type="ECO:0000256" key="12">
    <source>
        <dbReference type="ARBA" id="ARBA00023139"/>
    </source>
</evidence>
<dbReference type="RefSeq" id="WP_095525515.1">
    <property type="nucleotide sequence ID" value="NZ_MDUX01000056.1"/>
</dbReference>
<feature type="domain" description="Soluble ligand binding" evidence="17">
    <location>
        <begin position="191"/>
        <end position="241"/>
    </location>
</feature>
<dbReference type="InterPro" id="IPR019554">
    <property type="entry name" value="Soluble_ligand-bd"/>
</dbReference>
<accession>A0A272EQG1</accession>
<dbReference type="PANTHER" id="PTHR33619">
    <property type="entry name" value="POLYSACCHARIDE EXPORT PROTEIN GFCE-RELATED"/>
    <property type="match status" value="1"/>
</dbReference>
<dbReference type="InterPro" id="IPR003715">
    <property type="entry name" value="Poly_export_N"/>
</dbReference>
<comment type="similarity">
    <text evidence="2">Belongs to the BexD/CtrA/VexA family.</text>
</comment>
<dbReference type="AlphaFoldDB" id="A0A272EQG1"/>
<comment type="subcellular location">
    <subcellularLocation>
        <location evidence="1">Cell outer membrane</location>
        <topology evidence="1">Multi-pass membrane protein</topology>
    </subcellularLocation>
</comment>
<keyword evidence="3" id="KW-0813">Transport</keyword>
<keyword evidence="13" id="KW-0998">Cell outer membrane</keyword>
<dbReference type="Gene3D" id="3.30.1950.10">
    <property type="entry name" value="wza like domain"/>
    <property type="match status" value="1"/>
</dbReference>
<evidence type="ECO:0000313" key="22">
    <source>
        <dbReference type="Proteomes" id="UP000623509"/>
    </source>
</evidence>
<evidence type="ECO:0000256" key="11">
    <source>
        <dbReference type="ARBA" id="ARBA00023136"/>
    </source>
</evidence>
<dbReference type="PANTHER" id="PTHR33619:SF3">
    <property type="entry name" value="POLYSACCHARIDE EXPORT PROTEIN GFCE-RELATED"/>
    <property type="match status" value="1"/>
</dbReference>
<dbReference type="GO" id="GO:0046930">
    <property type="term" value="C:pore complex"/>
    <property type="evidence" value="ECO:0007669"/>
    <property type="project" value="UniProtKB-KW"/>
</dbReference>
<reference evidence="20 21" key="2">
    <citation type="submission" date="2017-07" db="EMBL/GenBank/DDBJ databases">
        <title>Candidatus Dactylopiibacterium carminicum, a nitrogen-fixing symbiont of the cochineal insect Dactylopius coccus and Dactylopius opuntiae (Hemiptera: Coccoidea: Dactylopiidae).</title>
        <authorList>
            <person name="Vera A."/>
        </authorList>
    </citation>
    <scope>NUCLEOTIDE SEQUENCE [LARGE SCALE GENOMIC DNA]</scope>
    <source>
        <strain evidence="20 21">NFDCM</strain>
    </source>
</reference>
<keyword evidence="7 15" id="KW-0732">Signal</keyword>
<dbReference type="Proteomes" id="UP000216107">
    <property type="component" value="Unassembled WGS sequence"/>
</dbReference>
<evidence type="ECO:0000313" key="19">
    <source>
        <dbReference type="EMBL" id="KAF7598255.1"/>
    </source>
</evidence>
<keyword evidence="4" id="KW-1134">Transmembrane beta strand</keyword>
<dbReference type="Pfam" id="PF02563">
    <property type="entry name" value="Poly_export"/>
    <property type="match status" value="1"/>
</dbReference>
<evidence type="ECO:0000256" key="15">
    <source>
        <dbReference type="SAM" id="SignalP"/>
    </source>
</evidence>
<keyword evidence="5" id="KW-0762">Sugar transport</keyword>
<evidence type="ECO:0000259" key="17">
    <source>
        <dbReference type="Pfam" id="PF10531"/>
    </source>
</evidence>
<evidence type="ECO:0000256" key="6">
    <source>
        <dbReference type="ARBA" id="ARBA00022692"/>
    </source>
</evidence>
<dbReference type="EMBL" id="NMRN01000053">
    <property type="protein sequence ID" value="PAS91950.1"/>
    <property type="molecule type" value="Genomic_DNA"/>
</dbReference>
<dbReference type="NCBIfam" id="TIGR03028">
    <property type="entry name" value="EpsE"/>
    <property type="match status" value="1"/>
</dbReference>
<dbReference type="InterPro" id="IPR054765">
    <property type="entry name" value="SLBB_dom"/>
</dbReference>
<dbReference type="GO" id="GO:0009279">
    <property type="term" value="C:cell outer membrane"/>
    <property type="evidence" value="ECO:0007669"/>
    <property type="project" value="UniProtKB-SubCell"/>
</dbReference>
<organism evidence="20 21">
    <name type="scientific">Candidatus Dactylopiibacterium carminicum</name>
    <dbReference type="NCBI Taxonomy" id="857335"/>
    <lineage>
        <taxon>Bacteria</taxon>
        <taxon>Pseudomonadati</taxon>
        <taxon>Pseudomonadota</taxon>
        <taxon>Betaproteobacteria</taxon>
        <taxon>Rhodocyclales</taxon>
        <taxon>Rhodocyclaceae</taxon>
        <taxon>Candidatus Dactylopiibacterium</taxon>
    </lineage>
</organism>
<dbReference type="Proteomes" id="UP000623509">
    <property type="component" value="Unassembled WGS sequence"/>
</dbReference>
<dbReference type="GO" id="GO:0015288">
    <property type="term" value="F:porin activity"/>
    <property type="evidence" value="ECO:0007669"/>
    <property type="project" value="UniProtKB-KW"/>
</dbReference>
<dbReference type="InterPro" id="IPR049712">
    <property type="entry name" value="Poly_export"/>
</dbReference>
<evidence type="ECO:0000313" key="21">
    <source>
        <dbReference type="Proteomes" id="UP000216107"/>
    </source>
</evidence>
<evidence type="ECO:0000259" key="18">
    <source>
        <dbReference type="Pfam" id="PF22461"/>
    </source>
</evidence>
<evidence type="ECO:0000256" key="4">
    <source>
        <dbReference type="ARBA" id="ARBA00022452"/>
    </source>
</evidence>
<evidence type="ECO:0000256" key="8">
    <source>
        <dbReference type="ARBA" id="ARBA00023047"/>
    </source>
</evidence>
<evidence type="ECO:0000256" key="14">
    <source>
        <dbReference type="ARBA" id="ARBA00023288"/>
    </source>
</evidence>
<gene>
    <name evidence="20" type="primary">epsE</name>
    <name evidence="19" type="ORF">BGI27_14225</name>
    <name evidence="20" type="ORF">CGU29_13805</name>
</gene>
<dbReference type="GO" id="GO:0006811">
    <property type="term" value="P:monoatomic ion transport"/>
    <property type="evidence" value="ECO:0007669"/>
    <property type="project" value="UniProtKB-KW"/>
</dbReference>
<feature type="signal peptide" evidence="15">
    <location>
        <begin position="1"/>
        <end position="22"/>
    </location>
</feature>
<comment type="caution">
    <text evidence="20">The sequence shown here is derived from an EMBL/GenBank/DDBJ whole genome shotgun (WGS) entry which is preliminary data.</text>
</comment>
<evidence type="ECO:0000256" key="13">
    <source>
        <dbReference type="ARBA" id="ARBA00023237"/>
    </source>
</evidence>
<evidence type="ECO:0000256" key="3">
    <source>
        <dbReference type="ARBA" id="ARBA00022448"/>
    </source>
</evidence>
<feature type="domain" description="Polysaccharide export protein N-terminal" evidence="16">
    <location>
        <begin position="23"/>
        <end position="97"/>
    </location>
</feature>
<dbReference type="OrthoDB" id="9815244at2"/>
<evidence type="ECO:0000256" key="7">
    <source>
        <dbReference type="ARBA" id="ARBA00022729"/>
    </source>
</evidence>
<evidence type="ECO:0000256" key="10">
    <source>
        <dbReference type="ARBA" id="ARBA00023114"/>
    </source>
</evidence>
<feature type="chain" id="PRO_5012741188" evidence="15">
    <location>
        <begin position="23"/>
        <end position="266"/>
    </location>
</feature>
<sequence length="266" mass="28431">MKLFNRILATLALLALLPAVQAQVPREYLLGPGDIIRITVFQNPDLTTEARVSEANAVTFPLVGSLIVGGLTVPAAEQRIAKALADGGFVRLPQVNVLPVQVRGSQVAVLGQVSKPGRFPLETFNTRLSDMIAMAGGIAGTGADVVIITGIRGGKAFRKEVDIAEMYLHNTTDDDILLAGGDTLYVHRAPVFYIYGEVQRAGVYRLERSMTLIQALATGGGLTPRGTQRGIAVHRRDAAGNIQTLKPGLSDTLQADDVVYVQESLF</sequence>
<dbReference type="EMBL" id="MDUX01000056">
    <property type="protein sequence ID" value="KAF7598255.1"/>
    <property type="molecule type" value="Genomic_DNA"/>
</dbReference>
<dbReference type="InterPro" id="IPR017478">
    <property type="entry name" value="Polysacc_export_EpsE"/>
</dbReference>
<name>A0A272EQG1_9RHOO</name>
<keyword evidence="14" id="KW-0449">Lipoprotein</keyword>
<dbReference type="Pfam" id="PF22461">
    <property type="entry name" value="SLBB_2"/>
    <property type="match status" value="1"/>
</dbReference>
<evidence type="ECO:0000256" key="9">
    <source>
        <dbReference type="ARBA" id="ARBA00023065"/>
    </source>
</evidence>
<keyword evidence="8" id="KW-0625">Polysaccharide transport</keyword>
<dbReference type="Gene3D" id="3.10.560.10">
    <property type="entry name" value="Outer membrane lipoprotein wza domain like"/>
    <property type="match status" value="2"/>
</dbReference>
<dbReference type="GO" id="GO:0015159">
    <property type="term" value="F:polysaccharide transmembrane transporter activity"/>
    <property type="evidence" value="ECO:0007669"/>
    <property type="project" value="InterPro"/>
</dbReference>
<reference evidence="19 22" key="1">
    <citation type="submission" date="2016-08" db="EMBL/GenBank/DDBJ databases">
        <title>Candidatus Dactylopiibacterium carminicum genome sequence.</title>
        <authorList>
            <person name="Ramirez-Puebla S.T."/>
            <person name="Ormeno-Orrillo E."/>
            <person name="Vera-Ponce De Leon A."/>
            <person name="Luis L."/>
            <person name="Sanchez-Flores A."/>
            <person name="Monica R."/>
            <person name="Martinez-Romero E."/>
        </authorList>
    </citation>
    <scope>NUCLEOTIDE SEQUENCE [LARGE SCALE GENOMIC DNA]</scope>
    <source>
        <strain evidence="19">END1</strain>
    </source>
</reference>
<keyword evidence="11" id="KW-0472">Membrane</keyword>
<evidence type="ECO:0000256" key="5">
    <source>
        <dbReference type="ARBA" id="ARBA00022597"/>
    </source>
</evidence>
<keyword evidence="22" id="KW-1185">Reference proteome</keyword>
<proteinExistence type="inferred from homology"/>
<dbReference type="Pfam" id="PF10531">
    <property type="entry name" value="SLBB"/>
    <property type="match status" value="1"/>
</dbReference>
<evidence type="ECO:0000256" key="2">
    <source>
        <dbReference type="ARBA" id="ARBA00009450"/>
    </source>
</evidence>
<protein>
    <submittedName>
        <fullName evidence="20">Polysaccharide export protein EpsE</fullName>
    </submittedName>
</protein>
<feature type="domain" description="SLBB" evidence="18">
    <location>
        <begin position="106"/>
        <end position="186"/>
    </location>
</feature>
<evidence type="ECO:0000259" key="16">
    <source>
        <dbReference type="Pfam" id="PF02563"/>
    </source>
</evidence>
<keyword evidence="9" id="KW-0406">Ion transport</keyword>
<keyword evidence="10" id="KW-0626">Porin</keyword>